<dbReference type="Gene3D" id="3.60.10.10">
    <property type="entry name" value="Endonuclease/exonuclease/phosphatase"/>
    <property type="match status" value="1"/>
</dbReference>
<keyword evidence="1" id="KW-0175">Coiled coil</keyword>
<dbReference type="SUPFAM" id="SSF56219">
    <property type="entry name" value="DNase I-like"/>
    <property type="match status" value="1"/>
</dbReference>
<dbReference type="OrthoDB" id="7476844at2759"/>
<dbReference type="InterPro" id="IPR036691">
    <property type="entry name" value="Endo/exonu/phosph_ase_sf"/>
</dbReference>
<feature type="coiled-coil region" evidence="1">
    <location>
        <begin position="41"/>
        <end position="68"/>
    </location>
</feature>
<gene>
    <name evidence="2" type="ORF">MGAL_10B068963</name>
</gene>
<feature type="non-terminal residue" evidence="2">
    <location>
        <position position="248"/>
    </location>
</feature>
<name>A0A8B6HHE4_MYTGA</name>
<accession>A0A8B6HHE4</accession>
<protein>
    <recommendedName>
        <fullName evidence="4">Endonuclease/exonuclease/phosphatase domain-containing protein</fullName>
    </recommendedName>
</protein>
<comment type="caution">
    <text evidence="2">The sequence shown here is derived from an EMBL/GenBank/DDBJ whole genome shotgun (WGS) entry which is preliminary data.</text>
</comment>
<evidence type="ECO:0000256" key="1">
    <source>
        <dbReference type="SAM" id="Coils"/>
    </source>
</evidence>
<sequence length="248" mass="28789">MSSNKMKNVLNVVIVEQDLSCVKTKLDEKEIELTKQARCKSQIRMKELKQLEQKLEKREEQIKVKEAMINENMKEKTNKTSTPKLRLFRTSQINTFLNTKALLARQLYIKLIIIGGDFNEDIFNGASSQRKKCINDFMQDHELSSKEIGLTFIHSNGKDVTAIDFILYQNKYSENIIDIQKLNATSNVSDNYPILLSVPHHQKKLNTYKSQKHLIKELNGTKLIQENMQVTFLHKLAQQDAKYKTVKT</sequence>
<proteinExistence type="predicted"/>
<dbReference type="EMBL" id="UYJE01010010">
    <property type="protein sequence ID" value="VDI78886.1"/>
    <property type="molecule type" value="Genomic_DNA"/>
</dbReference>
<evidence type="ECO:0008006" key="4">
    <source>
        <dbReference type="Google" id="ProtNLM"/>
    </source>
</evidence>
<keyword evidence="3" id="KW-1185">Reference proteome</keyword>
<dbReference type="Proteomes" id="UP000596742">
    <property type="component" value="Unassembled WGS sequence"/>
</dbReference>
<evidence type="ECO:0000313" key="3">
    <source>
        <dbReference type="Proteomes" id="UP000596742"/>
    </source>
</evidence>
<evidence type="ECO:0000313" key="2">
    <source>
        <dbReference type="EMBL" id="VDI78886.1"/>
    </source>
</evidence>
<organism evidence="2 3">
    <name type="scientific">Mytilus galloprovincialis</name>
    <name type="common">Mediterranean mussel</name>
    <dbReference type="NCBI Taxonomy" id="29158"/>
    <lineage>
        <taxon>Eukaryota</taxon>
        <taxon>Metazoa</taxon>
        <taxon>Spiralia</taxon>
        <taxon>Lophotrochozoa</taxon>
        <taxon>Mollusca</taxon>
        <taxon>Bivalvia</taxon>
        <taxon>Autobranchia</taxon>
        <taxon>Pteriomorphia</taxon>
        <taxon>Mytilida</taxon>
        <taxon>Mytiloidea</taxon>
        <taxon>Mytilidae</taxon>
        <taxon>Mytilinae</taxon>
        <taxon>Mytilus</taxon>
    </lineage>
</organism>
<reference evidence="2" key="1">
    <citation type="submission" date="2018-11" db="EMBL/GenBank/DDBJ databases">
        <authorList>
            <person name="Alioto T."/>
            <person name="Alioto T."/>
        </authorList>
    </citation>
    <scope>NUCLEOTIDE SEQUENCE</scope>
</reference>
<dbReference type="AlphaFoldDB" id="A0A8B6HHE4"/>